<proteinExistence type="predicted"/>
<name>D8LXS8_BLAHO</name>
<sequence>MSAVVDETAVIALFKAFCGYQESEDEFEEKFVIPKEPIILDKCAQILASGHQKPEIVQKIVLIIERICRLNPSFCCSFFLSKTRGEPCDCLGELIGLLLESEDLGVQQSVYQILGTLFGRDATMNLDDRLNLRQFYAVYFPVIEQALLHAPNTAVNATLLAIELVTAFLPIHQTFLRGVFTAGKLLETLMMKLPMDCVPSVSMVIRCAVIRLLSVGIGLQSSWFSTILVHRGLLRFVYALTTPEILLKDSLLAASLRNFFQWALLNHHIEVLLDVAEKVPNLGIAEITPFSDILQFVREKPASELVEKVVAFFGIPEIERNAGGIGGRTVFGFGEF</sequence>
<dbReference type="AlphaFoldDB" id="D8LXS8"/>
<reference evidence="1" key="1">
    <citation type="submission" date="2010-02" db="EMBL/GenBank/DDBJ databases">
        <title>Sequencing and annotation of the Blastocystis hominis genome.</title>
        <authorList>
            <person name="Wincker P."/>
        </authorList>
    </citation>
    <scope>NUCLEOTIDE SEQUENCE</scope>
    <source>
        <strain evidence="1">Singapore isolate B</strain>
    </source>
</reference>
<dbReference type="InParanoid" id="D8LXS8"/>
<dbReference type="SUPFAM" id="SSF48371">
    <property type="entry name" value="ARM repeat"/>
    <property type="match status" value="1"/>
</dbReference>
<keyword evidence="2" id="KW-1185">Reference proteome</keyword>
<organism evidence="1">
    <name type="scientific">Blastocystis hominis</name>
    <dbReference type="NCBI Taxonomy" id="12968"/>
    <lineage>
        <taxon>Eukaryota</taxon>
        <taxon>Sar</taxon>
        <taxon>Stramenopiles</taxon>
        <taxon>Bigyra</taxon>
        <taxon>Opalozoa</taxon>
        <taxon>Opalinata</taxon>
        <taxon>Blastocystidae</taxon>
        <taxon>Blastocystis</taxon>
    </lineage>
</organism>
<dbReference type="EMBL" id="FN668639">
    <property type="protein sequence ID" value="CBK20383.2"/>
    <property type="molecule type" value="Genomic_DNA"/>
</dbReference>
<evidence type="ECO:0000313" key="2">
    <source>
        <dbReference type="Proteomes" id="UP000008312"/>
    </source>
</evidence>
<dbReference type="OrthoDB" id="27483at2759"/>
<evidence type="ECO:0000313" key="1">
    <source>
        <dbReference type="EMBL" id="CBK20383.2"/>
    </source>
</evidence>
<dbReference type="RefSeq" id="XP_012894431.1">
    <property type="nucleotide sequence ID" value="XM_013038977.1"/>
</dbReference>
<dbReference type="InterPro" id="IPR016024">
    <property type="entry name" value="ARM-type_fold"/>
</dbReference>
<gene>
    <name evidence="1" type="ORF">GSBLH_T00000728001</name>
</gene>
<protein>
    <submittedName>
        <fullName evidence="1">Uncharacterized protein</fullName>
    </submittedName>
</protein>
<dbReference type="GeneID" id="24918022"/>
<dbReference type="Proteomes" id="UP000008312">
    <property type="component" value="Unassembled WGS sequence"/>
</dbReference>
<accession>D8LXS8</accession>